<feature type="domain" description="N-acetyltransferase" evidence="1">
    <location>
        <begin position="9"/>
        <end position="175"/>
    </location>
</feature>
<dbReference type="SUPFAM" id="SSF55729">
    <property type="entry name" value="Acyl-CoA N-acyltransferases (Nat)"/>
    <property type="match status" value="1"/>
</dbReference>
<dbReference type="EMBL" id="FNNP01000004">
    <property type="protein sequence ID" value="SDX23848.1"/>
    <property type="molecule type" value="Genomic_DNA"/>
</dbReference>
<dbReference type="GO" id="GO:1990189">
    <property type="term" value="F:protein N-terminal-serine acetyltransferase activity"/>
    <property type="evidence" value="ECO:0007669"/>
    <property type="project" value="TreeGrafter"/>
</dbReference>
<reference evidence="3" key="1">
    <citation type="submission" date="2016-10" db="EMBL/GenBank/DDBJ databases">
        <authorList>
            <person name="Varghese N."/>
            <person name="Submissions S."/>
        </authorList>
    </citation>
    <scope>NUCLEOTIDE SEQUENCE [LARGE SCALE GENOMIC DNA]</scope>
    <source>
        <strain evidence="3">DSM 27839</strain>
    </source>
</reference>
<dbReference type="STRING" id="985054.SAMN05444358_10416"/>
<evidence type="ECO:0000313" key="3">
    <source>
        <dbReference type="Proteomes" id="UP000183400"/>
    </source>
</evidence>
<name>A0A1H3A3P9_9RHOB</name>
<evidence type="ECO:0000259" key="1">
    <source>
        <dbReference type="PROSITE" id="PS51186"/>
    </source>
</evidence>
<dbReference type="PROSITE" id="PS51186">
    <property type="entry name" value="GNAT"/>
    <property type="match status" value="1"/>
</dbReference>
<dbReference type="CDD" id="cd04301">
    <property type="entry name" value="NAT_SF"/>
    <property type="match status" value="1"/>
</dbReference>
<dbReference type="Gene3D" id="3.40.630.30">
    <property type="match status" value="1"/>
</dbReference>
<dbReference type="OrthoDB" id="5295305at2"/>
<accession>A0A1H3A3P9</accession>
<dbReference type="AlphaFoldDB" id="A0A1H3A3P9"/>
<dbReference type="InterPro" id="IPR000182">
    <property type="entry name" value="GNAT_dom"/>
</dbReference>
<dbReference type="GO" id="GO:0005737">
    <property type="term" value="C:cytoplasm"/>
    <property type="evidence" value="ECO:0007669"/>
    <property type="project" value="TreeGrafter"/>
</dbReference>
<keyword evidence="3" id="KW-1185">Reference proteome</keyword>
<organism evidence="2 3">
    <name type="scientific">Ruegeria halocynthiae</name>
    <dbReference type="NCBI Taxonomy" id="985054"/>
    <lineage>
        <taxon>Bacteria</taxon>
        <taxon>Pseudomonadati</taxon>
        <taxon>Pseudomonadota</taxon>
        <taxon>Alphaproteobacteria</taxon>
        <taxon>Rhodobacterales</taxon>
        <taxon>Roseobacteraceae</taxon>
        <taxon>Ruegeria</taxon>
    </lineage>
</organism>
<evidence type="ECO:0000313" key="2">
    <source>
        <dbReference type="EMBL" id="SDX23848.1"/>
    </source>
</evidence>
<dbReference type="InterPro" id="IPR051908">
    <property type="entry name" value="Ribosomal_N-acetyltransferase"/>
</dbReference>
<sequence>MPDTSPRLFKLRPLEKKDLESVTHWFQDLNDLALFDRALRIPPNQMQTEQIWEDVISSSRDCDKCWFVIESGSGDLVGMIGLEAISNINRDAVVPVFVDKSIRRQGVAVRAVALMLDFAFRQLGLNRITSYYRSDNHSSRDLISRVGCKIEGTMRQAWFADGQFHDMVVVGMLQQDWKVRRQVLEQELGPETVVGFDASGWSWPPDAGAET</sequence>
<dbReference type="Proteomes" id="UP000183400">
    <property type="component" value="Unassembled WGS sequence"/>
</dbReference>
<dbReference type="InterPro" id="IPR016181">
    <property type="entry name" value="Acyl_CoA_acyltransferase"/>
</dbReference>
<proteinExistence type="predicted"/>
<dbReference type="GO" id="GO:0008999">
    <property type="term" value="F:protein-N-terminal-alanine acetyltransferase activity"/>
    <property type="evidence" value="ECO:0007669"/>
    <property type="project" value="TreeGrafter"/>
</dbReference>
<protein>
    <submittedName>
        <fullName evidence="2">Protein N-acetyltransferase, RimJ/RimL family</fullName>
    </submittedName>
</protein>
<dbReference type="RefSeq" id="WP_074737149.1">
    <property type="nucleotide sequence ID" value="NZ_FNNP01000004.1"/>
</dbReference>
<keyword evidence="2" id="KW-0808">Transferase</keyword>
<gene>
    <name evidence="2" type="ORF">SAMN05444358_10416</name>
</gene>
<dbReference type="PANTHER" id="PTHR43441">
    <property type="entry name" value="RIBOSOMAL-PROTEIN-SERINE ACETYLTRANSFERASE"/>
    <property type="match status" value="1"/>
</dbReference>
<dbReference type="Pfam" id="PF13302">
    <property type="entry name" value="Acetyltransf_3"/>
    <property type="match status" value="1"/>
</dbReference>
<dbReference type="PANTHER" id="PTHR43441:SF11">
    <property type="entry name" value="RIBOSOMAL-PROTEIN-SERINE ACETYLTRANSFERASE"/>
    <property type="match status" value="1"/>
</dbReference>